<gene>
    <name evidence="1" type="ORF">SH601_09560</name>
</gene>
<name>A0ACC6M609_9BACI</name>
<dbReference type="EMBL" id="JAWZSR010000004">
    <property type="protein sequence ID" value="MDX8046237.1"/>
    <property type="molecule type" value="Genomic_DNA"/>
</dbReference>
<reference evidence="1" key="1">
    <citation type="submission" date="2023-11" db="EMBL/GenBank/DDBJ databases">
        <title>Gracilibacillus pellucida a moderately halophilic bacterium isolated from saline soil in Xinjiang province.</title>
        <authorList>
            <person name="Zhang Z."/>
            <person name="Tan F."/>
            <person name="Wang Y."/>
            <person name="Xia M."/>
        </authorList>
    </citation>
    <scope>NUCLEOTIDE SEQUENCE</scope>
    <source>
        <strain evidence="1">S3-1-1</strain>
    </source>
</reference>
<protein>
    <submittedName>
        <fullName evidence="1">Effector binding domain-containing protein</fullName>
    </submittedName>
</protein>
<organism evidence="1 2">
    <name type="scientific">Gracilibacillus pellucidus</name>
    <dbReference type="NCBI Taxonomy" id="3095368"/>
    <lineage>
        <taxon>Bacteria</taxon>
        <taxon>Bacillati</taxon>
        <taxon>Bacillota</taxon>
        <taxon>Bacilli</taxon>
        <taxon>Bacillales</taxon>
        <taxon>Bacillaceae</taxon>
        <taxon>Gracilibacillus</taxon>
    </lineage>
</organism>
<sequence>MRIDLFTSIRTNNFNDEQMMEKIQDMWKQASTHFEGKKEIVYGVYYDYESDFTGDYSLGVGIENEEGSVVISNPTNYQIFKVDTSDDGIIKTWQKIWELEKSSELERSYTIDYEKYLPNGDVEIHIACSE</sequence>
<comment type="caution">
    <text evidence="1">The sequence shown here is derived from an EMBL/GenBank/DDBJ whole genome shotgun (WGS) entry which is preliminary data.</text>
</comment>
<evidence type="ECO:0000313" key="1">
    <source>
        <dbReference type="EMBL" id="MDX8046237.1"/>
    </source>
</evidence>
<accession>A0ACC6M609</accession>
<evidence type="ECO:0000313" key="2">
    <source>
        <dbReference type="Proteomes" id="UP001277972"/>
    </source>
</evidence>
<proteinExistence type="predicted"/>
<keyword evidence="2" id="KW-1185">Reference proteome</keyword>
<dbReference type="Proteomes" id="UP001277972">
    <property type="component" value="Unassembled WGS sequence"/>
</dbReference>